<evidence type="ECO:0000256" key="3">
    <source>
        <dbReference type="ARBA" id="ARBA00022448"/>
    </source>
</evidence>
<evidence type="ECO:0000256" key="10">
    <source>
        <dbReference type="ARBA" id="ARBA00023004"/>
    </source>
</evidence>
<feature type="transmembrane region" description="Helical" evidence="12">
    <location>
        <begin position="287"/>
        <end position="313"/>
    </location>
</feature>
<organism evidence="13 14">
    <name type="scientific">Hydrogenimonas thermophila</name>
    <dbReference type="NCBI Taxonomy" id="223786"/>
    <lineage>
        <taxon>Bacteria</taxon>
        <taxon>Pseudomonadati</taxon>
        <taxon>Campylobacterota</taxon>
        <taxon>Epsilonproteobacteria</taxon>
        <taxon>Campylobacterales</taxon>
        <taxon>Hydrogenimonadaceae</taxon>
        <taxon>Hydrogenimonas</taxon>
    </lineage>
</organism>
<dbReference type="PANTHER" id="PTHR43141:SF5">
    <property type="entry name" value="CYTOCHROME BD-I UBIQUINOL OXIDASE SUBUNIT 2"/>
    <property type="match status" value="1"/>
</dbReference>
<name>A0A1I5NAN3_9BACT</name>
<dbReference type="RefSeq" id="WP_092911645.1">
    <property type="nucleotide sequence ID" value="NZ_FOXB01000009.1"/>
</dbReference>
<accession>A0A1I5NAN3</accession>
<dbReference type="GO" id="GO:0009055">
    <property type="term" value="F:electron transfer activity"/>
    <property type="evidence" value="ECO:0007669"/>
    <property type="project" value="TreeGrafter"/>
</dbReference>
<dbReference type="AlphaFoldDB" id="A0A1I5NAN3"/>
<comment type="similarity">
    <text evidence="2">Belongs to the cytochrome ubiquinol oxidase subunit 2 family.</text>
</comment>
<evidence type="ECO:0000256" key="6">
    <source>
        <dbReference type="ARBA" id="ARBA00022692"/>
    </source>
</evidence>
<evidence type="ECO:0000313" key="13">
    <source>
        <dbReference type="EMBL" id="SFP18760.1"/>
    </source>
</evidence>
<keyword evidence="7" id="KW-0479">Metal-binding</keyword>
<keyword evidence="14" id="KW-1185">Reference proteome</keyword>
<reference evidence="13 14" key="1">
    <citation type="submission" date="2016-10" db="EMBL/GenBank/DDBJ databases">
        <authorList>
            <person name="de Groot N.N."/>
        </authorList>
    </citation>
    <scope>NUCLEOTIDE SEQUENCE [LARGE SCALE GENOMIC DNA]</scope>
    <source>
        <strain evidence="13 14">EP1-55-1</strain>
    </source>
</reference>
<dbReference type="GO" id="GO:0016682">
    <property type="term" value="F:oxidoreductase activity, acting on diphenols and related substances as donors, oxygen as acceptor"/>
    <property type="evidence" value="ECO:0007669"/>
    <property type="project" value="TreeGrafter"/>
</dbReference>
<evidence type="ECO:0000256" key="1">
    <source>
        <dbReference type="ARBA" id="ARBA00004651"/>
    </source>
</evidence>
<dbReference type="InterPro" id="IPR003317">
    <property type="entry name" value="Cyt-d_oxidase_su2"/>
</dbReference>
<feature type="transmembrane region" description="Helical" evidence="12">
    <location>
        <begin position="215"/>
        <end position="235"/>
    </location>
</feature>
<gene>
    <name evidence="13" type="ORF">SAMN05216234_10943</name>
</gene>
<protein>
    <submittedName>
        <fullName evidence="13">Cytochrome bd-I ubiquinol oxidase subunit 2 apoprotein</fullName>
    </submittedName>
</protein>
<evidence type="ECO:0000256" key="7">
    <source>
        <dbReference type="ARBA" id="ARBA00022723"/>
    </source>
</evidence>
<keyword evidence="9 12" id="KW-1133">Transmembrane helix</keyword>
<keyword evidence="10" id="KW-0408">Iron</keyword>
<keyword evidence="8" id="KW-0249">Electron transport</keyword>
<comment type="subcellular location">
    <subcellularLocation>
        <location evidence="1">Cell membrane</location>
        <topology evidence="1">Multi-pass membrane protein</topology>
    </subcellularLocation>
</comment>
<evidence type="ECO:0000313" key="14">
    <source>
        <dbReference type="Proteomes" id="UP000199227"/>
    </source>
</evidence>
<evidence type="ECO:0000256" key="8">
    <source>
        <dbReference type="ARBA" id="ARBA00022982"/>
    </source>
</evidence>
<feature type="transmembrane region" description="Helical" evidence="12">
    <location>
        <begin position="171"/>
        <end position="194"/>
    </location>
</feature>
<feature type="transmembrane region" description="Helical" evidence="12">
    <location>
        <begin position="259"/>
        <end position="280"/>
    </location>
</feature>
<dbReference type="Pfam" id="PF02322">
    <property type="entry name" value="Cyt_bd_oxida_II"/>
    <property type="match status" value="1"/>
</dbReference>
<evidence type="ECO:0000256" key="12">
    <source>
        <dbReference type="SAM" id="Phobius"/>
    </source>
</evidence>
<feature type="transmembrane region" description="Helical" evidence="12">
    <location>
        <begin position="333"/>
        <end position="356"/>
    </location>
</feature>
<evidence type="ECO:0000256" key="11">
    <source>
        <dbReference type="ARBA" id="ARBA00023136"/>
    </source>
</evidence>
<dbReference type="GO" id="GO:0019646">
    <property type="term" value="P:aerobic electron transport chain"/>
    <property type="evidence" value="ECO:0007669"/>
    <property type="project" value="TreeGrafter"/>
</dbReference>
<keyword evidence="3" id="KW-0813">Transport</keyword>
<dbReference type="OrthoDB" id="9776710at2"/>
<feature type="transmembrane region" description="Helical" evidence="12">
    <location>
        <begin position="13"/>
        <end position="38"/>
    </location>
</feature>
<evidence type="ECO:0000256" key="5">
    <source>
        <dbReference type="ARBA" id="ARBA00022617"/>
    </source>
</evidence>
<keyword evidence="5" id="KW-0349">Heme</keyword>
<dbReference type="GO" id="GO:0046872">
    <property type="term" value="F:metal ion binding"/>
    <property type="evidence" value="ECO:0007669"/>
    <property type="project" value="UniProtKB-KW"/>
</dbReference>
<dbReference type="NCBIfam" id="TIGR00203">
    <property type="entry name" value="cydB"/>
    <property type="match status" value="1"/>
</dbReference>
<dbReference type="PANTHER" id="PTHR43141">
    <property type="entry name" value="CYTOCHROME BD2 SUBUNIT II"/>
    <property type="match status" value="1"/>
</dbReference>
<keyword evidence="11 12" id="KW-0472">Membrane</keyword>
<dbReference type="GO" id="GO:0005886">
    <property type="term" value="C:plasma membrane"/>
    <property type="evidence" value="ECO:0007669"/>
    <property type="project" value="UniProtKB-SubCell"/>
</dbReference>
<evidence type="ECO:0000256" key="9">
    <source>
        <dbReference type="ARBA" id="ARBA00022989"/>
    </source>
</evidence>
<dbReference type="Proteomes" id="UP000199227">
    <property type="component" value="Unassembled WGS sequence"/>
</dbReference>
<proteinExistence type="inferred from homology"/>
<evidence type="ECO:0000256" key="4">
    <source>
        <dbReference type="ARBA" id="ARBA00022475"/>
    </source>
</evidence>
<keyword evidence="4" id="KW-1003">Cell membrane</keyword>
<dbReference type="STRING" id="223786.SAMN05216234_10943"/>
<feature type="transmembrane region" description="Helical" evidence="12">
    <location>
        <begin position="129"/>
        <end position="151"/>
    </location>
</feature>
<keyword evidence="6 12" id="KW-0812">Transmembrane</keyword>
<feature type="transmembrane region" description="Helical" evidence="12">
    <location>
        <begin position="89"/>
        <end position="108"/>
    </location>
</feature>
<evidence type="ECO:0000256" key="2">
    <source>
        <dbReference type="ARBA" id="ARBA00007543"/>
    </source>
</evidence>
<sequence length="376" mass="42307">MFENLSYLTLQEYWWFLVAVLAGMFVLMTFVQGGQTLLHTLGKTESERDVIVNSLGRKWELSFTSLVMFGGALFAAFPLFYAVSFGGAYFVWMAILFCFIIQAVAYEYRKKPDNLYGERTFETFMFINGSLGIILIGIAIGTLFTGGSFIVNDMNLSHWTEPTYGLEAVLNPFNVAFGFMLFFLARTLASLYFINNINEETIVTRAKAALKRSTILFLIAFLYVAVNLLVMKGYAYDPVTKVVYVEEGKYLHNFLDMPLVLAVFTAGVFLLLTGIFVTLFKKSKKGIWFSGTGTVLTVIALFLILGFNNTVFYPSLSDLQSSLTIENSSGSQYTLVAMSYVSLMVPFVLAYIAAVWRAMDSKKITIKEVEEDPHHY</sequence>
<dbReference type="EMBL" id="FOXB01000009">
    <property type="protein sequence ID" value="SFP18760.1"/>
    <property type="molecule type" value="Genomic_DNA"/>
</dbReference>
<dbReference type="GO" id="GO:0070069">
    <property type="term" value="C:cytochrome complex"/>
    <property type="evidence" value="ECO:0007669"/>
    <property type="project" value="TreeGrafter"/>
</dbReference>